<evidence type="ECO:0000256" key="1">
    <source>
        <dbReference type="ARBA" id="ARBA00009437"/>
    </source>
</evidence>
<evidence type="ECO:0000256" key="5">
    <source>
        <dbReference type="SAM" id="MobiDB-lite"/>
    </source>
</evidence>
<feature type="region of interest" description="Disordered" evidence="5">
    <location>
        <begin position="318"/>
        <end position="341"/>
    </location>
</feature>
<dbReference type="InterPro" id="IPR036390">
    <property type="entry name" value="WH_DNA-bd_sf"/>
</dbReference>
<evidence type="ECO:0000313" key="7">
    <source>
        <dbReference type="EMBL" id="RJF95594.1"/>
    </source>
</evidence>
<keyword evidence="3" id="KW-0238">DNA-binding</keyword>
<dbReference type="PROSITE" id="PS50931">
    <property type="entry name" value="HTH_LYSR"/>
    <property type="match status" value="1"/>
</dbReference>
<comment type="similarity">
    <text evidence="1">Belongs to the LysR transcriptional regulatory family.</text>
</comment>
<dbReference type="OrthoDB" id="110033at2"/>
<feature type="domain" description="HTH lysR-type" evidence="6">
    <location>
        <begin position="3"/>
        <end position="60"/>
    </location>
</feature>
<dbReference type="InterPro" id="IPR005119">
    <property type="entry name" value="LysR_subst-bd"/>
</dbReference>
<dbReference type="SUPFAM" id="SSF53850">
    <property type="entry name" value="Periplasmic binding protein-like II"/>
    <property type="match status" value="1"/>
</dbReference>
<dbReference type="Pfam" id="PF00126">
    <property type="entry name" value="HTH_1"/>
    <property type="match status" value="1"/>
</dbReference>
<proteinExistence type="inferred from homology"/>
<dbReference type="Proteomes" id="UP000265955">
    <property type="component" value="Unassembled WGS sequence"/>
</dbReference>
<dbReference type="PANTHER" id="PTHR30427">
    <property type="entry name" value="TRANSCRIPTIONAL ACTIVATOR PROTEIN LYSR"/>
    <property type="match status" value="1"/>
</dbReference>
<evidence type="ECO:0000259" key="6">
    <source>
        <dbReference type="PROSITE" id="PS50931"/>
    </source>
</evidence>
<dbReference type="Gene3D" id="3.40.190.290">
    <property type="match status" value="1"/>
</dbReference>
<sequence length="341" mass="37867">MKFSLRQMEVFRAVMLTGSINGAAKLLFTSQPAVSRIISHTEQTLRLSLFSRVKGKLVPTPEAEALFREVDEFFQQALRVEDFARGLAQGPSGTLNIASSPCLSRSFIPKAIAEFVQRYPNIRVNYHTTLLNSMAQEVLSNKVDIAVSVLPLEHPNLTVQPFTEGRMVCLVPLGHELTQQASVSIADLARYPLIAHHPAIPFGQLVSAAFRKANLTLSSRIDIHQTDVACSLVRSGAGIAMVDQFTVEGIDWNDLQVLPLEDEIRLTPSIVRSVFDTRKTHADKFAEILRAMHSYSPQRPHQRQDSPTVQALRTAPYEKCANSESTQAEVSKRSPRAVNKK</sequence>
<dbReference type="InterPro" id="IPR000847">
    <property type="entry name" value="LysR_HTH_N"/>
</dbReference>
<comment type="caution">
    <text evidence="7">The sequence shown here is derived from an EMBL/GenBank/DDBJ whole genome shotgun (WGS) entry which is preliminary data.</text>
</comment>
<dbReference type="RefSeq" id="WP_119770743.1">
    <property type="nucleotide sequence ID" value="NZ_QYUO01000002.1"/>
</dbReference>
<accession>A0A3A3FK79</accession>
<evidence type="ECO:0000256" key="4">
    <source>
        <dbReference type="ARBA" id="ARBA00023163"/>
    </source>
</evidence>
<dbReference type="InterPro" id="IPR036388">
    <property type="entry name" value="WH-like_DNA-bd_sf"/>
</dbReference>
<keyword evidence="8" id="KW-1185">Reference proteome</keyword>
<dbReference type="Pfam" id="PF03466">
    <property type="entry name" value="LysR_substrate"/>
    <property type="match status" value="1"/>
</dbReference>
<dbReference type="EMBL" id="QYUO01000002">
    <property type="protein sequence ID" value="RJF95594.1"/>
    <property type="molecule type" value="Genomic_DNA"/>
</dbReference>
<keyword evidence="2" id="KW-0805">Transcription regulation</keyword>
<keyword evidence="4" id="KW-0804">Transcription</keyword>
<name>A0A3A3FK79_9BURK</name>
<dbReference type="PANTHER" id="PTHR30427:SF1">
    <property type="entry name" value="TRANSCRIPTIONAL ACTIVATOR PROTEIN LYSR"/>
    <property type="match status" value="1"/>
</dbReference>
<dbReference type="SUPFAM" id="SSF46785">
    <property type="entry name" value="Winged helix' DNA-binding domain"/>
    <property type="match status" value="1"/>
</dbReference>
<dbReference type="InterPro" id="IPR037424">
    <property type="entry name" value="NocR_PBP2"/>
</dbReference>
<dbReference type="GO" id="GO:0010628">
    <property type="term" value="P:positive regulation of gene expression"/>
    <property type="evidence" value="ECO:0007669"/>
    <property type="project" value="TreeGrafter"/>
</dbReference>
<reference evidence="8" key="1">
    <citation type="submission" date="2018-09" db="EMBL/GenBank/DDBJ databases">
        <authorList>
            <person name="Zhu H."/>
        </authorList>
    </citation>
    <scope>NUCLEOTIDE SEQUENCE [LARGE SCALE GENOMIC DNA]</scope>
    <source>
        <strain evidence="8">K1R23-30</strain>
    </source>
</reference>
<organism evidence="7 8">
    <name type="scientific">Noviherbaspirillum saxi</name>
    <dbReference type="NCBI Taxonomy" id="2320863"/>
    <lineage>
        <taxon>Bacteria</taxon>
        <taxon>Pseudomonadati</taxon>
        <taxon>Pseudomonadota</taxon>
        <taxon>Betaproteobacteria</taxon>
        <taxon>Burkholderiales</taxon>
        <taxon>Oxalobacteraceae</taxon>
        <taxon>Noviherbaspirillum</taxon>
    </lineage>
</organism>
<dbReference type="GO" id="GO:0043565">
    <property type="term" value="F:sequence-specific DNA binding"/>
    <property type="evidence" value="ECO:0007669"/>
    <property type="project" value="TreeGrafter"/>
</dbReference>
<evidence type="ECO:0000256" key="2">
    <source>
        <dbReference type="ARBA" id="ARBA00023015"/>
    </source>
</evidence>
<dbReference type="Gene3D" id="1.10.10.10">
    <property type="entry name" value="Winged helix-like DNA-binding domain superfamily/Winged helix DNA-binding domain"/>
    <property type="match status" value="1"/>
</dbReference>
<evidence type="ECO:0000313" key="8">
    <source>
        <dbReference type="Proteomes" id="UP000265955"/>
    </source>
</evidence>
<dbReference type="AlphaFoldDB" id="A0A3A3FK79"/>
<dbReference type="GO" id="GO:0003700">
    <property type="term" value="F:DNA-binding transcription factor activity"/>
    <property type="evidence" value="ECO:0007669"/>
    <property type="project" value="InterPro"/>
</dbReference>
<gene>
    <name evidence="7" type="ORF">D3871_19585</name>
</gene>
<dbReference type="CDD" id="cd08415">
    <property type="entry name" value="PBP2_LysR_opines_like"/>
    <property type="match status" value="1"/>
</dbReference>
<protein>
    <submittedName>
        <fullName evidence="7">LysR family transcriptional regulator</fullName>
    </submittedName>
</protein>
<evidence type="ECO:0000256" key="3">
    <source>
        <dbReference type="ARBA" id="ARBA00023125"/>
    </source>
</evidence>